<dbReference type="InterPro" id="IPR041373">
    <property type="entry name" value="RT_RNaseH"/>
</dbReference>
<proteinExistence type="predicted"/>
<keyword evidence="8" id="KW-0695">RNA-directed DNA polymerase</keyword>
<dbReference type="Pfam" id="PF17917">
    <property type="entry name" value="RT_RNaseH"/>
    <property type="match status" value="1"/>
</dbReference>
<reference evidence="11 12" key="1">
    <citation type="submission" date="2024-02" db="EMBL/GenBank/DDBJ databases">
        <title>High-quality chromosome-scale genome assembly of Pensacola bahiagrass (Paspalum notatum Flugge var. saurae).</title>
        <authorList>
            <person name="Vega J.M."/>
            <person name="Podio M."/>
            <person name="Orjuela J."/>
            <person name="Siena L.A."/>
            <person name="Pessino S.C."/>
            <person name="Combes M.C."/>
            <person name="Mariac C."/>
            <person name="Albertini E."/>
            <person name="Pupilli F."/>
            <person name="Ortiz J.P.A."/>
            <person name="Leblanc O."/>
        </authorList>
    </citation>
    <scope>NUCLEOTIDE SEQUENCE [LARGE SCALE GENOMIC DNA]</scope>
    <source>
        <strain evidence="11">R1</strain>
        <tissue evidence="11">Leaf</tissue>
    </source>
</reference>
<dbReference type="GO" id="GO:0003964">
    <property type="term" value="F:RNA-directed DNA polymerase activity"/>
    <property type="evidence" value="ECO:0007669"/>
    <property type="project" value="UniProtKB-KW"/>
</dbReference>
<dbReference type="InterPro" id="IPR000477">
    <property type="entry name" value="RT_dom"/>
</dbReference>
<evidence type="ECO:0000259" key="10">
    <source>
        <dbReference type="Pfam" id="PF17917"/>
    </source>
</evidence>
<name>A0AAQ3WV99_PASNO</name>
<evidence type="ECO:0000256" key="8">
    <source>
        <dbReference type="ARBA" id="ARBA00022918"/>
    </source>
</evidence>
<dbReference type="Gene3D" id="2.40.70.10">
    <property type="entry name" value="Acid Proteases"/>
    <property type="match status" value="1"/>
</dbReference>
<dbReference type="PANTHER" id="PTHR24559:SF444">
    <property type="entry name" value="REVERSE TRANSCRIPTASE DOMAIN-CONTAINING PROTEIN"/>
    <property type="match status" value="1"/>
</dbReference>
<feature type="domain" description="Reverse transcriptase" evidence="9">
    <location>
        <begin position="216"/>
        <end position="307"/>
    </location>
</feature>
<evidence type="ECO:0000256" key="4">
    <source>
        <dbReference type="ARBA" id="ARBA00022695"/>
    </source>
</evidence>
<dbReference type="FunFam" id="3.10.10.10:FF:000007">
    <property type="entry name" value="Retrovirus-related Pol polyprotein from transposon 17.6-like Protein"/>
    <property type="match status" value="1"/>
</dbReference>
<dbReference type="CDD" id="cd00303">
    <property type="entry name" value="retropepsin_like"/>
    <property type="match status" value="1"/>
</dbReference>
<dbReference type="InterPro" id="IPR053134">
    <property type="entry name" value="RNA-dir_DNA_polymerase"/>
</dbReference>
<gene>
    <name evidence="11" type="ORF">U9M48_023621</name>
</gene>
<keyword evidence="5" id="KW-0540">Nuclease</keyword>
<dbReference type="CDD" id="cd01647">
    <property type="entry name" value="RT_LTR"/>
    <property type="match status" value="1"/>
</dbReference>
<keyword evidence="2" id="KW-0645">Protease</keyword>
<keyword evidence="3" id="KW-0808">Transferase</keyword>
<evidence type="ECO:0000256" key="1">
    <source>
        <dbReference type="ARBA" id="ARBA00012493"/>
    </source>
</evidence>
<evidence type="ECO:0000256" key="6">
    <source>
        <dbReference type="ARBA" id="ARBA00022759"/>
    </source>
</evidence>
<dbReference type="Gene3D" id="3.30.70.270">
    <property type="match status" value="3"/>
</dbReference>
<keyword evidence="12" id="KW-1185">Reference proteome</keyword>
<dbReference type="InterPro" id="IPR043128">
    <property type="entry name" value="Rev_trsase/Diguanyl_cyclase"/>
</dbReference>
<dbReference type="SUPFAM" id="SSF50630">
    <property type="entry name" value="Acid proteases"/>
    <property type="match status" value="1"/>
</dbReference>
<dbReference type="EMBL" id="CP144749">
    <property type="protein sequence ID" value="WVZ75582.1"/>
    <property type="molecule type" value="Genomic_DNA"/>
</dbReference>
<evidence type="ECO:0000256" key="3">
    <source>
        <dbReference type="ARBA" id="ARBA00022679"/>
    </source>
</evidence>
<dbReference type="InterPro" id="IPR043502">
    <property type="entry name" value="DNA/RNA_pol_sf"/>
</dbReference>
<dbReference type="EC" id="2.7.7.49" evidence="1"/>
<evidence type="ECO:0000313" key="11">
    <source>
        <dbReference type="EMBL" id="WVZ75582.1"/>
    </source>
</evidence>
<evidence type="ECO:0000313" key="12">
    <source>
        <dbReference type="Proteomes" id="UP001341281"/>
    </source>
</evidence>
<organism evidence="11 12">
    <name type="scientific">Paspalum notatum var. saurae</name>
    <dbReference type="NCBI Taxonomy" id="547442"/>
    <lineage>
        <taxon>Eukaryota</taxon>
        <taxon>Viridiplantae</taxon>
        <taxon>Streptophyta</taxon>
        <taxon>Embryophyta</taxon>
        <taxon>Tracheophyta</taxon>
        <taxon>Spermatophyta</taxon>
        <taxon>Magnoliopsida</taxon>
        <taxon>Liliopsida</taxon>
        <taxon>Poales</taxon>
        <taxon>Poaceae</taxon>
        <taxon>PACMAD clade</taxon>
        <taxon>Panicoideae</taxon>
        <taxon>Andropogonodae</taxon>
        <taxon>Paspaleae</taxon>
        <taxon>Paspalinae</taxon>
        <taxon>Paspalum</taxon>
    </lineage>
</organism>
<evidence type="ECO:0000256" key="7">
    <source>
        <dbReference type="ARBA" id="ARBA00022801"/>
    </source>
</evidence>
<dbReference type="GO" id="GO:0004519">
    <property type="term" value="F:endonuclease activity"/>
    <property type="evidence" value="ECO:0007669"/>
    <property type="project" value="UniProtKB-KW"/>
</dbReference>
<dbReference type="FunFam" id="3.30.70.270:FF:000063">
    <property type="entry name" value="Zinc knuckle domaincontaining protein"/>
    <property type="match status" value="1"/>
</dbReference>
<feature type="domain" description="Reverse transcriptase RNase H-like" evidence="10">
    <location>
        <begin position="419"/>
        <end position="449"/>
    </location>
</feature>
<dbReference type="SUPFAM" id="SSF56672">
    <property type="entry name" value="DNA/RNA polymerases"/>
    <property type="match status" value="1"/>
</dbReference>
<dbReference type="GO" id="GO:0006508">
    <property type="term" value="P:proteolysis"/>
    <property type="evidence" value="ECO:0007669"/>
    <property type="project" value="UniProtKB-KW"/>
</dbReference>
<evidence type="ECO:0000259" key="9">
    <source>
        <dbReference type="Pfam" id="PF00078"/>
    </source>
</evidence>
<dbReference type="Gene3D" id="3.10.10.10">
    <property type="entry name" value="HIV Type 1 Reverse Transcriptase, subunit A, domain 1"/>
    <property type="match status" value="1"/>
</dbReference>
<dbReference type="PANTHER" id="PTHR24559">
    <property type="entry name" value="TRANSPOSON TY3-I GAG-POL POLYPROTEIN"/>
    <property type="match status" value="1"/>
</dbReference>
<sequence length="449" mass="50927">MFIVNGQPTIVLIDSGATHTFISKSYALKHGIKMSKIKENYHITAPGSPIDTSLVVRQLKLNIGTESYTINPVVLPHQGIDIILGMNWMTENNALLDIGSRTVQIRSSISGKILSVHMPNQKHIEPIVYATELTEIQNIPVVCNFPDVFLEELPSLPPDRDVEFSIELIPGMTPVSKRPYRMAPDDLKELKTQLQEQLDKGFIRPSSSPWEGQSGKRLCVDYRPLNAATVKNKYPLPHIDILFDQLAGARVFSKIDLRSGYYQIKIREEDVPKTAFSTQYGLYEYLVMSFGLTNAPAFFMYMMNSVFMNELDKEHKLYAKFSKCAFWLKEVSFLGHILSEKGVMVDPRKVEDVLNWKQLEIVTEIRSFLGLVGYYRHFIKDLSKTVKPMTSLTKKNAKYVWSSNYDEAFQTLKKLLTSAQPFDVYCDASGNGLGCVLMQEGRVIAYASH</sequence>
<dbReference type="Proteomes" id="UP001341281">
    <property type="component" value="Chromosome 05"/>
</dbReference>
<dbReference type="InterPro" id="IPR001969">
    <property type="entry name" value="Aspartic_peptidase_AS"/>
</dbReference>
<dbReference type="GO" id="GO:0004190">
    <property type="term" value="F:aspartic-type endopeptidase activity"/>
    <property type="evidence" value="ECO:0007669"/>
    <property type="project" value="InterPro"/>
</dbReference>
<accession>A0AAQ3WV99</accession>
<evidence type="ECO:0000256" key="2">
    <source>
        <dbReference type="ARBA" id="ARBA00022670"/>
    </source>
</evidence>
<dbReference type="Pfam" id="PF08284">
    <property type="entry name" value="RVP_2"/>
    <property type="match status" value="1"/>
</dbReference>
<dbReference type="AlphaFoldDB" id="A0AAQ3WV99"/>
<dbReference type="InterPro" id="IPR021109">
    <property type="entry name" value="Peptidase_aspartic_dom_sf"/>
</dbReference>
<keyword evidence="4" id="KW-0548">Nucleotidyltransferase</keyword>
<dbReference type="Pfam" id="PF00078">
    <property type="entry name" value="RVT_1"/>
    <property type="match status" value="1"/>
</dbReference>
<keyword evidence="6" id="KW-0255">Endonuclease</keyword>
<evidence type="ECO:0000256" key="5">
    <source>
        <dbReference type="ARBA" id="ARBA00022722"/>
    </source>
</evidence>
<dbReference type="PROSITE" id="PS00141">
    <property type="entry name" value="ASP_PROTEASE"/>
    <property type="match status" value="1"/>
</dbReference>
<protein>
    <recommendedName>
        <fullName evidence="1">RNA-directed DNA polymerase</fullName>
        <ecNumber evidence="1">2.7.7.49</ecNumber>
    </recommendedName>
</protein>
<keyword evidence="7" id="KW-0378">Hydrolase</keyword>